<keyword evidence="3" id="KW-1185">Reference proteome</keyword>
<feature type="region of interest" description="Disordered" evidence="1">
    <location>
        <begin position="284"/>
        <end position="305"/>
    </location>
</feature>
<organism evidence="2 3">
    <name type="scientific">Pleuronectes platessa</name>
    <name type="common">European plaice</name>
    <dbReference type="NCBI Taxonomy" id="8262"/>
    <lineage>
        <taxon>Eukaryota</taxon>
        <taxon>Metazoa</taxon>
        <taxon>Chordata</taxon>
        <taxon>Craniata</taxon>
        <taxon>Vertebrata</taxon>
        <taxon>Euteleostomi</taxon>
        <taxon>Actinopterygii</taxon>
        <taxon>Neopterygii</taxon>
        <taxon>Teleostei</taxon>
        <taxon>Neoteleostei</taxon>
        <taxon>Acanthomorphata</taxon>
        <taxon>Carangaria</taxon>
        <taxon>Pleuronectiformes</taxon>
        <taxon>Pleuronectoidei</taxon>
        <taxon>Pleuronectidae</taxon>
        <taxon>Pleuronectes</taxon>
    </lineage>
</organism>
<dbReference type="AlphaFoldDB" id="A0A9N7YXS8"/>
<evidence type="ECO:0000313" key="3">
    <source>
        <dbReference type="Proteomes" id="UP001153269"/>
    </source>
</evidence>
<accession>A0A9N7YXS8</accession>
<protein>
    <submittedName>
        <fullName evidence="2">Uncharacterized protein</fullName>
    </submittedName>
</protein>
<evidence type="ECO:0000313" key="2">
    <source>
        <dbReference type="EMBL" id="CAB1448430.1"/>
    </source>
</evidence>
<sequence length="305" mass="33004">METSSASLAFQGELIASELRLFSHGPLVHLILTRWRASDDGTVKCAARDCVVDWQRDYQRSSVAEMKVAMIKTAEHNNTTCSRQDGAAYGAAVLPVGTRVVERAGGMRPEDLTTQKTKLMQTGIGLIGNCKLTEVAKVLEQQYEVVGGTEDGDLQYLELCSLVLRTRLQTATVPLLCGAGAAHMYSVYSAKDSGEYSPRQRMPSPLEVKRAVTAAPGERGRRGRHCWLHAEHFTHSPDVTGQGAGITSHQAPHNGSNCVIARQFTGPLDSSNTLYGGEVAAPLSTQRGRRDQGHKCGKTLEVNDA</sequence>
<reference evidence="2" key="1">
    <citation type="submission" date="2020-03" db="EMBL/GenBank/DDBJ databases">
        <authorList>
            <person name="Weist P."/>
        </authorList>
    </citation>
    <scope>NUCLEOTIDE SEQUENCE</scope>
</reference>
<dbReference type="Proteomes" id="UP001153269">
    <property type="component" value="Unassembled WGS sequence"/>
</dbReference>
<comment type="caution">
    <text evidence="2">The sequence shown here is derived from an EMBL/GenBank/DDBJ whole genome shotgun (WGS) entry which is preliminary data.</text>
</comment>
<name>A0A9N7YXS8_PLEPL</name>
<gene>
    <name evidence="2" type="ORF">PLEPLA_LOCUS36084</name>
</gene>
<dbReference type="EMBL" id="CADEAL010003978">
    <property type="protein sequence ID" value="CAB1448430.1"/>
    <property type="molecule type" value="Genomic_DNA"/>
</dbReference>
<evidence type="ECO:0000256" key="1">
    <source>
        <dbReference type="SAM" id="MobiDB-lite"/>
    </source>
</evidence>
<proteinExistence type="predicted"/>